<keyword evidence="8" id="KW-1278">Translocase</keyword>
<comment type="similarity">
    <text evidence="2 11">Belongs to the cation transport ATPase (P-type) (TC 3.A.3) family. Type IB subfamily.</text>
</comment>
<feature type="transmembrane region" description="Helical" evidence="11">
    <location>
        <begin position="978"/>
        <end position="997"/>
    </location>
</feature>
<feature type="transmembrane region" description="Helical" evidence="11">
    <location>
        <begin position="444"/>
        <end position="471"/>
    </location>
</feature>
<dbReference type="NCBIfam" id="TIGR01525">
    <property type="entry name" value="ATPase-IB_hvy"/>
    <property type="match status" value="1"/>
</dbReference>
<dbReference type="SUPFAM" id="SSF81665">
    <property type="entry name" value="Calcium ATPase, transmembrane domain M"/>
    <property type="match status" value="1"/>
</dbReference>
<feature type="domain" description="TRASH" evidence="12">
    <location>
        <begin position="102"/>
        <end position="139"/>
    </location>
</feature>
<accession>A0A1G6LBB6</accession>
<sequence length="1031" mass="111325">MNEQQKSSCCAKQNSALEVVTIDPVCGMNVSEHSEHAFEFEGKKYLFCCHGCKQKFINFPEQYLQQQNKPASGCGCASRAKAAASSSSCCGSQKVEAEQYIDPVCGMTVTDLSKPHTTYLDKSYYFCGQGCLDKFQANPEQYLEKNKPKASGCGCASKPKADEKKSCCGSQNQPAVAQSSGCCAGTKAQTVEQVSETTVDPVCGMQVKTDSKWHSQFESKDYYFCSERCLTAFNQQPEQYVQTQPTASSCCGSTAKVAVAEKKSSCCGGTHPASVQNSEIDPVCGMSVDTSTDLKTEYQAKTYYFCNPSCLEKFKGDPEFYLLPADQRPVPEGAEDMDYTCPMDPEIVQKGPGTCPICGMALEPMQPSLNDAPNPELVDFSRRFWMTLPLTLIVFALAMGSHIHAFIPQHIQPWIELVLSIPVILWAGKPFIERCWISYKTRNLNMWSLIGVGVLAAFIYSLVATVFPSLIPMQAKTGHGVAVYYEAACMIVSLSLLGQIMELKARAKTADALKSLLKLQPHTAKLVQHDQVVEVDIGMVKQGDILQISSGDQIPLDGIVVEGKTYVDEAMMTGEPVPVKKEVDDRVIGGTVNQQGSIRIQTTAVGANTTLAKMIQTVAEAQRSKAPLQKLADVFAKYFVVIVLAISVLTFMAWMLFGKAQFDLALMCAVAVLIIACPCALGLATPMSVMATTGRAAQKGVLFKDAEAIEALSKVTTLIVDKTGTLTEGKPSLKEIKLLSDTAQQTQVEQWIASIEQYSTHPIAQNLTKLVPHEQLLKVSDFEDVTGFGVKGQIEGQTLYVGSQKLIDQLGLQLSAHAQAQLNAERESGNVISFLANEQQVLAYISIHDAIKHNAHQVIDQLIADGIEVVMATGDHEQNAKLVAAELGIQQVYGNCTPTEKLDLVKKYQAQGKVVAMAGDGINDAPALAQANVGVAMGNGTDIAKQTAQVTLVKGDIRGVADAIHMAKLGVKNMKQNLAFSFVYNGLGVPVAAGVFYPLTGLLLTPMLAAVAMSLSSLSVVINALRLQKSK</sequence>
<dbReference type="GO" id="GO:0016491">
    <property type="term" value="F:oxidoreductase activity"/>
    <property type="evidence" value="ECO:0007669"/>
    <property type="project" value="InterPro"/>
</dbReference>
<dbReference type="FunFam" id="2.70.150.10:FF:000020">
    <property type="entry name" value="Copper-exporting P-type ATPase A"/>
    <property type="match status" value="1"/>
</dbReference>
<feature type="transmembrane region" description="Helical" evidence="11">
    <location>
        <begin position="483"/>
        <end position="501"/>
    </location>
</feature>
<evidence type="ECO:0000256" key="3">
    <source>
        <dbReference type="ARBA" id="ARBA00022475"/>
    </source>
</evidence>
<dbReference type="InterPro" id="IPR036412">
    <property type="entry name" value="HAD-like_sf"/>
</dbReference>
<dbReference type="Pfam" id="PF00122">
    <property type="entry name" value="E1-E2_ATPase"/>
    <property type="match status" value="1"/>
</dbReference>
<keyword evidence="5 11" id="KW-0479">Metal-binding</keyword>
<dbReference type="Gene3D" id="1.10.620.20">
    <property type="entry name" value="Ribonucleotide Reductase, subunit A"/>
    <property type="match status" value="4"/>
</dbReference>
<dbReference type="InterPro" id="IPR044492">
    <property type="entry name" value="P_typ_ATPase_HD_dom"/>
</dbReference>
<evidence type="ECO:0000256" key="1">
    <source>
        <dbReference type="ARBA" id="ARBA00004651"/>
    </source>
</evidence>
<dbReference type="PRINTS" id="PR00943">
    <property type="entry name" value="CUATPASE"/>
</dbReference>
<feature type="transmembrane region" description="Helical" evidence="11">
    <location>
        <begin position="664"/>
        <end position="685"/>
    </location>
</feature>
<dbReference type="GO" id="GO:0043682">
    <property type="term" value="F:P-type divalent copper transporter activity"/>
    <property type="evidence" value="ECO:0007669"/>
    <property type="project" value="TreeGrafter"/>
</dbReference>
<evidence type="ECO:0000256" key="6">
    <source>
        <dbReference type="ARBA" id="ARBA00022741"/>
    </source>
</evidence>
<dbReference type="Pfam" id="PF00702">
    <property type="entry name" value="Hydrolase"/>
    <property type="match status" value="1"/>
</dbReference>
<feature type="transmembrane region" description="Helical" evidence="11">
    <location>
        <begin position="413"/>
        <end position="432"/>
    </location>
</feature>
<dbReference type="Gene3D" id="2.70.150.10">
    <property type="entry name" value="Calcium-transporting ATPase, cytoplasmic transduction domain A"/>
    <property type="match status" value="1"/>
</dbReference>
<dbReference type="PROSITE" id="PS00154">
    <property type="entry name" value="ATPASE_E1_E2"/>
    <property type="match status" value="1"/>
</dbReference>
<dbReference type="EMBL" id="FMYO01000006">
    <property type="protein sequence ID" value="SDC40564.1"/>
    <property type="molecule type" value="Genomic_DNA"/>
</dbReference>
<dbReference type="InterPro" id="IPR023299">
    <property type="entry name" value="ATPase_P-typ_cyto_dom_N"/>
</dbReference>
<evidence type="ECO:0000256" key="11">
    <source>
        <dbReference type="RuleBase" id="RU362081"/>
    </source>
</evidence>
<keyword evidence="7 11" id="KW-0067">ATP-binding</keyword>
<dbReference type="NCBIfam" id="TIGR01511">
    <property type="entry name" value="ATPase-IB1_Cu"/>
    <property type="match status" value="1"/>
</dbReference>
<evidence type="ECO:0000313" key="13">
    <source>
        <dbReference type="EMBL" id="SDC40564.1"/>
    </source>
</evidence>
<dbReference type="SFLD" id="SFLDG00002">
    <property type="entry name" value="C1.7:_P-type_atpase_like"/>
    <property type="match status" value="1"/>
</dbReference>
<feature type="domain" description="TRASH" evidence="12">
    <location>
        <begin position="23"/>
        <end position="60"/>
    </location>
</feature>
<dbReference type="InterPro" id="IPR045800">
    <property type="entry name" value="HMBD"/>
</dbReference>
<comment type="subcellular location">
    <subcellularLocation>
        <location evidence="1">Cell membrane</location>
        <topology evidence="1">Multi-pass membrane protein</topology>
    </subcellularLocation>
</comment>
<feature type="transmembrane region" description="Helical" evidence="11">
    <location>
        <begin position="384"/>
        <end position="407"/>
    </location>
</feature>
<proteinExistence type="inferred from homology"/>
<dbReference type="Gene3D" id="3.40.1110.10">
    <property type="entry name" value="Calcium-transporting ATPase, cytoplasmic domain N"/>
    <property type="match status" value="1"/>
</dbReference>
<protein>
    <submittedName>
        <fullName evidence="13">Cu+-exporting ATPase</fullName>
    </submittedName>
</protein>
<dbReference type="GO" id="GO:0055070">
    <property type="term" value="P:copper ion homeostasis"/>
    <property type="evidence" value="ECO:0007669"/>
    <property type="project" value="TreeGrafter"/>
</dbReference>
<dbReference type="SUPFAM" id="SSF81653">
    <property type="entry name" value="Calcium ATPase, transduction domain A"/>
    <property type="match status" value="1"/>
</dbReference>
<keyword evidence="10 11" id="KW-0472">Membrane</keyword>
<evidence type="ECO:0000256" key="9">
    <source>
        <dbReference type="ARBA" id="ARBA00022989"/>
    </source>
</evidence>
<dbReference type="AlphaFoldDB" id="A0A1G6LBB6"/>
<reference evidence="14" key="1">
    <citation type="submission" date="2016-09" db="EMBL/GenBank/DDBJ databases">
        <authorList>
            <person name="Varghese N."/>
            <person name="Submissions S."/>
        </authorList>
    </citation>
    <scope>NUCLEOTIDE SEQUENCE [LARGE SCALE GENOMIC DNA]</scope>
    <source>
        <strain evidence="14">ANC 4667</strain>
    </source>
</reference>
<gene>
    <name evidence="13" type="ORF">SAMN05421732_10693</name>
</gene>
<dbReference type="InterPro" id="IPR012348">
    <property type="entry name" value="RNR-like"/>
</dbReference>
<dbReference type="SFLD" id="SFLDS00003">
    <property type="entry name" value="Haloacid_Dehalogenase"/>
    <property type="match status" value="1"/>
</dbReference>
<dbReference type="SFLD" id="SFLDF00027">
    <property type="entry name" value="p-type_atpase"/>
    <property type="match status" value="1"/>
</dbReference>
<dbReference type="InterPro" id="IPR008250">
    <property type="entry name" value="ATPase_P-typ_transduc_dom_A_sf"/>
</dbReference>
<evidence type="ECO:0000259" key="12">
    <source>
        <dbReference type="SMART" id="SM00746"/>
    </source>
</evidence>
<dbReference type="GO" id="GO:0005507">
    <property type="term" value="F:copper ion binding"/>
    <property type="evidence" value="ECO:0007669"/>
    <property type="project" value="TreeGrafter"/>
</dbReference>
<evidence type="ECO:0000256" key="10">
    <source>
        <dbReference type="ARBA" id="ARBA00023136"/>
    </source>
</evidence>
<dbReference type="Gene3D" id="3.40.50.1000">
    <property type="entry name" value="HAD superfamily/HAD-like"/>
    <property type="match status" value="1"/>
</dbReference>
<dbReference type="InterPro" id="IPR011017">
    <property type="entry name" value="TRASH_dom"/>
</dbReference>
<feature type="domain" description="TRASH" evidence="12">
    <location>
        <begin position="200"/>
        <end position="237"/>
    </location>
</feature>
<keyword evidence="9 11" id="KW-1133">Transmembrane helix</keyword>
<evidence type="ECO:0000313" key="14">
    <source>
        <dbReference type="Proteomes" id="UP000243468"/>
    </source>
</evidence>
<dbReference type="NCBIfam" id="TIGR01494">
    <property type="entry name" value="ATPase_P-type"/>
    <property type="match status" value="1"/>
</dbReference>
<feature type="domain" description="TRASH" evidence="12">
    <location>
        <begin position="281"/>
        <end position="318"/>
    </location>
</feature>
<feature type="transmembrane region" description="Helical" evidence="11">
    <location>
        <begin position="1003"/>
        <end position="1025"/>
    </location>
</feature>
<dbReference type="GO" id="GO:0005886">
    <property type="term" value="C:plasma membrane"/>
    <property type="evidence" value="ECO:0007669"/>
    <property type="project" value="UniProtKB-SubCell"/>
</dbReference>
<dbReference type="OrthoDB" id="9814270at2"/>
<dbReference type="Pfam" id="PF04945">
    <property type="entry name" value="YHS"/>
    <property type="match status" value="4"/>
</dbReference>
<evidence type="ECO:0000256" key="7">
    <source>
        <dbReference type="ARBA" id="ARBA00022840"/>
    </source>
</evidence>
<dbReference type="CDD" id="cd02094">
    <property type="entry name" value="P-type_ATPase_Cu-like"/>
    <property type="match status" value="1"/>
</dbReference>
<evidence type="ECO:0000256" key="5">
    <source>
        <dbReference type="ARBA" id="ARBA00022723"/>
    </source>
</evidence>
<dbReference type="InterPro" id="IPR007029">
    <property type="entry name" value="YHS_dom"/>
</dbReference>
<dbReference type="Pfam" id="PF19335">
    <property type="entry name" value="HMBD"/>
    <property type="match status" value="1"/>
</dbReference>
<dbReference type="RefSeq" id="WP_092819937.1">
    <property type="nucleotide sequence ID" value="NZ_BAABKJ010000011.1"/>
</dbReference>
<dbReference type="InterPro" id="IPR059000">
    <property type="entry name" value="ATPase_P-type_domA"/>
</dbReference>
<dbReference type="InterPro" id="IPR023298">
    <property type="entry name" value="ATPase_P-typ_TM_dom_sf"/>
</dbReference>
<dbReference type="PANTHER" id="PTHR43520">
    <property type="entry name" value="ATP7, ISOFORM B"/>
    <property type="match status" value="1"/>
</dbReference>
<dbReference type="SUPFAM" id="SSF56784">
    <property type="entry name" value="HAD-like"/>
    <property type="match status" value="1"/>
</dbReference>
<dbReference type="PANTHER" id="PTHR43520:SF8">
    <property type="entry name" value="P-TYPE CU(+) TRANSPORTER"/>
    <property type="match status" value="1"/>
</dbReference>
<keyword evidence="6 11" id="KW-0547">Nucleotide-binding</keyword>
<dbReference type="InterPro" id="IPR001757">
    <property type="entry name" value="P_typ_ATPase"/>
</dbReference>
<dbReference type="Proteomes" id="UP000243468">
    <property type="component" value="Unassembled WGS sequence"/>
</dbReference>
<dbReference type="GO" id="GO:0016887">
    <property type="term" value="F:ATP hydrolysis activity"/>
    <property type="evidence" value="ECO:0007669"/>
    <property type="project" value="InterPro"/>
</dbReference>
<dbReference type="SMART" id="SM00746">
    <property type="entry name" value="TRASH"/>
    <property type="match status" value="4"/>
</dbReference>
<dbReference type="GO" id="GO:0060003">
    <property type="term" value="P:copper ion export"/>
    <property type="evidence" value="ECO:0007669"/>
    <property type="project" value="UniProtKB-ARBA"/>
</dbReference>
<name>A0A1G6LBB6_9GAMM</name>
<dbReference type="GO" id="GO:0005524">
    <property type="term" value="F:ATP binding"/>
    <property type="evidence" value="ECO:0007669"/>
    <property type="project" value="UniProtKB-UniRule"/>
</dbReference>
<dbReference type="SUPFAM" id="SSF47240">
    <property type="entry name" value="Ferritin-like"/>
    <property type="match status" value="4"/>
</dbReference>
<feature type="transmembrane region" description="Helical" evidence="11">
    <location>
        <begin position="638"/>
        <end position="658"/>
    </location>
</feature>
<keyword evidence="14" id="KW-1185">Reference proteome</keyword>
<organism evidence="13 14">
    <name type="scientific">Acinetobacter kookii</name>
    <dbReference type="NCBI Taxonomy" id="1226327"/>
    <lineage>
        <taxon>Bacteria</taxon>
        <taxon>Pseudomonadati</taxon>
        <taxon>Pseudomonadota</taxon>
        <taxon>Gammaproteobacteria</taxon>
        <taxon>Moraxellales</taxon>
        <taxon>Moraxellaceae</taxon>
        <taxon>Acinetobacter</taxon>
    </lineage>
</organism>
<evidence type="ECO:0000256" key="4">
    <source>
        <dbReference type="ARBA" id="ARBA00022692"/>
    </source>
</evidence>
<dbReference type="STRING" id="1226327.SAMN05421732_10693"/>
<keyword evidence="4 11" id="KW-0812">Transmembrane</keyword>
<dbReference type="PRINTS" id="PR00119">
    <property type="entry name" value="CATATPASE"/>
</dbReference>
<dbReference type="InterPro" id="IPR018303">
    <property type="entry name" value="ATPase_P-typ_P_site"/>
</dbReference>
<dbReference type="InterPro" id="IPR009078">
    <property type="entry name" value="Ferritin-like_SF"/>
</dbReference>
<dbReference type="InterPro" id="IPR023214">
    <property type="entry name" value="HAD_sf"/>
</dbReference>
<evidence type="ECO:0000256" key="2">
    <source>
        <dbReference type="ARBA" id="ARBA00006024"/>
    </source>
</evidence>
<keyword evidence="3 11" id="KW-1003">Cell membrane</keyword>
<evidence type="ECO:0000256" key="8">
    <source>
        <dbReference type="ARBA" id="ARBA00022967"/>
    </source>
</evidence>
<dbReference type="InterPro" id="IPR027256">
    <property type="entry name" value="P-typ_ATPase_IB"/>
</dbReference>